<accession>A0A5J5J3J8</accession>
<dbReference type="Pfam" id="PF01957">
    <property type="entry name" value="NfeD"/>
    <property type="match status" value="1"/>
</dbReference>
<evidence type="ECO:0000256" key="5">
    <source>
        <dbReference type="SAM" id="MobiDB-lite"/>
    </source>
</evidence>
<feature type="compositionally biased region" description="Basic and acidic residues" evidence="5">
    <location>
        <begin position="158"/>
        <end position="171"/>
    </location>
</feature>
<evidence type="ECO:0000256" key="3">
    <source>
        <dbReference type="ARBA" id="ARBA00022989"/>
    </source>
</evidence>
<protein>
    <submittedName>
        <fullName evidence="8">NfeD family protein</fullName>
    </submittedName>
</protein>
<comment type="caution">
    <text evidence="8">The sequence shown here is derived from an EMBL/GenBank/DDBJ whole genome shotgun (WGS) entry which is preliminary data.</text>
</comment>
<dbReference type="EMBL" id="VYSA01000001">
    <property type="protein sequence ID" value="KAA9110611.1"/>
    <property type="molecule type" value="Genomic_DNA"/>
</dbReference>
<feature type="transmembrane region" description="Helical" evidence="6">
    <location>
        <begin position="54"/>
        <end position="72"/>
    </location>
</feature>
<sequence length="171" mass="18243">MDLIQTIEQFAWIGWLVLILVFLVIEMLTLDFTFLMLSIGGVAGLGSDLVGAPLWLQVVIAAIVAAVLVLFLRPPLLKRLRRGEDPALSNIAALIGLAGQVTSTVSSTSGQVKLSNGDVWTARIDGSATLEPGMHVRVSRIDGATAFVTSRDLTSPDDPTHDATSHEETLP</sequence>
<name>A0A5J5J3J8_9MICO</name>
<dbReference type="RefSeq" id="WP_150447385.1">
    <property type="nucleotide sequence ID" value="NZ_VYSA01000001.1"/>
</dbReference>
<dbReference type="InterPro" id="IPR012340">
    <property type="entry name" value="NA-bd_OB-fold"/>
</dbReference>
<keyword evidence="3 6" id="KW-1133">Transmembrane helix</keyword>
<dbReference type="PANTHER" id="PTHR33507:SF3">
    <property type="entry name" value="INNER MEMBRANE PROTEIN YBBJ"/>
    <property type="match status" value="1"/>
</dbReference>
<dbReference type="Gene3D" id="2.40.50.140">
    <property type="entry name" value="Nucleic acid-binding proteins"/>
    <property type="match status" value="1"/>
</dbReference>
<keyword evidence="2 6" id="KW-0812">Transmembrane</keyword>
<evidence type="ECO:0000256" key="2">
    <source>
        <dbReference type="ARBA" id="ARBA00022692"/>
    </source>
</evidence>
<dbReference type="PANTHER" id="PTHR33507">
    <property type="entry name" value="INNER MEMBRANE PROTEIN YBBJ"/>
    <property type="match status" value="1"/>
</dbReference>
<dbReference type="Proteomes" id="UP000325827">
    <property type="component" value="Unassembled WGS sequence"/>
</dbReference>
<keyword evidence="9" id="KW-1185">Reference proteome</keyword>
<evidence type="ECO:0000313" key="9">
    <source>
        <dbReference type="Proteomes" id="UP000325827"/>
    </source>
</evidence>
<evidence type="ECO:0000256" key="1">
    <source>
        <dbReference type="ARBA" id="ARBA00004141"/>
    </source>
</evidence>
<feature type="domain" description="NfeD-like C-terminal" evidence="7">
    <location>
        <begin position="92"/>
        <end position="148"/>
    </location>
</feature>
<evidence type="ECO:0000256" key="6">
    <source>
        <dbReference type="SAM" id="Phobius"/>
    </source>
</evidence>
<dbReference type="InterPro" id="IPR002810">
    <property type="entry name" value="NfeD-like_C"/>
</dbReference>
<comment type="subcellular location">
    <subcellularLocation>
        <location evidence="1">Membrane</location>
        <topology evidence="1">Multi-pass membrane protein</topology>
    </subcellularLocation>
</comment>
<dbReference type="AlphaFoldDB" id="A0A5J5J3J8"/>
<gene>
    <name evidence="8" type="ORF">F6B43_02790</name>
</gene>
<feature type="transmembrane region" description="Helical" evidence="6">
    <location>
        <begin position="12"/>
        <end position="34"/>
    </location>
</feature>
<feature type="region of interest" description="Disordered" evidence="5">
    <location>
        <begin position="149"/>
        <end position="171"/>
    </location>
</feature>
<evidence type="ECO:0000256" key="4">
    <source>
        <dbReference type="ARBA" id="ARBA00023136"/>
    </source>
</evidence>
<dbReference type="InterPro" id="IPR052165">
    <property type="entry name" value="Membrane_assoc_protease"/>
</dbReference>
<organism evidence="8 9">
    <name type="scientific">Microbacterium rhizomatis</name>
    <dbReference type="NCBI Taxonomy" id="1631477"/>
    <lineage>
        <taxon>Bacteria</taxon>
        <taxon>Bacillati</taxon>
        <taxon>Actinomycetota</taxon>
        <taxon>Actinomycetes</taxon>
        <taxon>Micrococcales</taxon>
        <taxon>Microbacteriaceae</taxon>
        <taxon>Microbacterium</taxon>
    </lineage>
</organism>
<evidence type="ECO:0000313" key="8">
    <source>
        <dbReference type="EMBL" id="KAA9110611.1"/>
    </source>
</evidence>
<reference evidence="9" key="1">
    <citation type="submission" date="2019-09" db="EMBL/GenBank/DDBJ databases">
        <title>Mumia zhuanghuii sp. nov. isolated from the intestinal contents of plateau pika (Ochotona curzoniae) in the Qinghai-Tibet plateau of China.</title>
        <authorList>
            <person name="Tian Z."/>
        </authorList>
    </citation>
    <scope>NUCLEOTIDE SEQUENCE [LARGE SCALE GENOMIC DNA]</scope>
    <source>
        <strain evidence="9">JCM 30598</strain>
    </source>
</reference>
<dbReference type="GO" id="GO:0005886">
    <property type="term" value="C:plasma membrane"/>
    <property type="evidence" value="ECO:0007669"/>
    <property type="project" value="TreeGrafter"/>
</dbReference>
<evidence type="ECO:0000259" key="7">
    <source>
        <dbReference type="Pfam" id="PF01957"/>
    </source>
</evidence>
<dbReference type="OrthoDB" id="5023964at2"/>
<proteinExistence type="predicted"/>
<keyword evidence="4 6" id="KW-0472">Membrane</keyword>